<evidence type="ECO:0000259" key="1">
    <source>
        <dbReference type="Pfam" id="PF00248"/>
    </source>
</evidence>
<accession>A0A1F8GIZ3</accession>
<dbReference type="Pfam" id="PF00248">
    <property type="entry name" value="Aldo_ket_red"/>
    <property type="match status" value="1"/>
</dbReference>
<dbReference type="STRING" id="1802695.A3A13_01125"/>
<evidence type="ECO:0000313" key="3">
    <source>
        <dbReference type="Proteomes" id="UP000178911"/>
    </source>
</evidence>
<gene>
    <name evidence="2" type="ORF">A3A13_01125</name>
</gene>
<dbReference type="Proteomes" id="UP000178911">
    <property type="component" value="Unassembled WGS sequence"/>
</dbReference>
<reference evidence="2 3" key="1">
    <citation type="journal article" date="2016" name="Nat. Commun.">
        <title>Thousands of microbial genomes shed light on interconnected biogeochemical processes in an aquifer system.</title>
        <authorList>
            <person name="Anantharaman K."/>
            <person name="Brown C.T."/>
            <person name="Hug L.A."/>
            <person name="Sharon I."/>
            <person name="Castelle C.J."/>
            <person name="Probst A.J."/>
            <person name="Thomas B.C."/>
            <person name="Singh A."/>
            <person name="Wilkins M.J."/>
            <person name="Karaoz U."/>
            <person name="Brodie E.L."/>
            <person name="Williams K.H."/>
            <person name="Hubbard S.S."/>
            <person name="Banfield J.F."/>
        </authorList>
    </citation>
    <scope>NUCLEOTIDE SEQUENCE [LARGE SCALE GENOMIC DNA]</scope>
</reference>
<organism evidence="2 3">
    <name type="scientific">Candidatus Yanofskybacteria bacterium RIFCSPLOWO2_01_FULL_43_22</name>
    <dbReference type="NCBI Taxonomy" id="1802695"/>
    <lineage>
        <taxon>Bacteria</taxon>
        <taxon>Candidatus Yanofskyibacteriota</taxon>
    </lineage>
</organism>
<proteinExistence type="predicted"/>
<dbReference type="PANTHER" id="PTHR43312">
    <property type="entry name" value="D-THREO-ALDOSE 1-DEHYDROGENASE"/>
    <property type="match status" value="1"/>
</dbReference>
<comment type="caution">
    <text evidence="2">The sequence shown here is derived from an EMBL/GenBank/DDBJ whole genome shotgun (WGS) entry which is preliminary data.</text>
</comment>
<dbReference type="CDD" id="cd19097">
    <property type="entry name" value="AKR_unchar"/>
    <property type="match status" value="1"/>
</dbReference>
<dbReference type="EMBL" id="MGKJ01000010">
    <property type="protein sequence ID" value="OGN24656.1"/>
    <property type="molecule type" value="Genomic_DNA"/>
</dbReference>
<name>A0A1F8GIZ3_9BACT</name>
<dbReference type="PANTHER" id="PTHR43312:SF1">
    <property type="entry name" value="NADP-DEPENDENT OXIDOREDUCTASE DOMAIN-CONTAINING PROTEIN"/>
    <property type="match status" value="1"/>
</dbReference>
<dbReference type="InterPro" id="IPR036812">
    <property type="entry name" value="NAD(P)_OxRdtase_dom_sf"/>
</dbReference>
<protein>
    <recommendedName>
        <fullName evidence="1">NADP-dependent oxidoreductase domain-containing protein</fullName>
    </recommendedName>
</protein>
<dbReference type="SUPFAM" id="SSF51430">
    <property type="entry name" value="NAD(P)-linked oxidoreductase"/>
    <property type="match status" value="1"/>
</dbReference>
<dbReference type="Gene3D" id="3.20.20.100">
    <property type="entry name" value="NADP-dependent oxidoreductase domain"/>
    <property type="match status" value="1"/>
</dbReference>
<feature type="domain" description="NADP-dependent oxidoreductase" evidence="1">
    <location>
        <begin position="15"/>
        <end position="295"/>
    </location>
</feature>
<dbReference type="InterPro" id="IPR053135">
    <property type="entry name" value="AKR2_Oxidoreductase"/>
</dbReference>
<sequence length="312" mass="34111">METKLLGRTNLKVSRLGLGTAEIGFAYGIGLRTLPSEDEAVKLLKKAVNLGINYFDTAYFYGLAEERIGKSGIAKKDGIVIATKCGQFLEKGEDPRGKELEKRLREQIEASLKNLKVDSVSVLMLHGGSEEQIKRGELVHILKKFQTEGKAGFLGISTRGEEAPLAAIESGVFDVVQTAYSILDQRMAKRVLFLALKKNIGIVNRSVLLKGSLTGLVSKLPKGLEMLQRNSGKAKKIAEELGCDLPELAIRFTLSEPSISTSLIGTNKIENLEKSCRAIEAGPLPEDVIKKLRKLAIDDPMQVDPSKWPPLV</sequence>
<dbReference type="InterPro" id="IPR023210">
    <property type="entry name" value="NADP_OxRdtase_dom"/>
</dbReference>
<evidence type="ECO:0000313" key="2">
    <source>
        <dbReference type="EMBL" id="OGN24656.1"/>
    </source>
</evidence>
<dbReference type="AlphaFoldDB" id="A0A1F8GIZ3"/>